<dbReference type="SUPFAM" id="SSF53756">
    <property type="entry name" value="UDP-Glycosyltransferase/glycogen phosphorylase"/>
    <property type="match status" value="1"/>
</dbReference>
<evidence type="ECO:0000313" key="1">
    <source>
        <dbReference type="EMBL" id="MDR6214691.1"/>
    </source>
</evidence>
<dbReference type="RefSeq" id="WP_309829011.1">
    <property type="nucleotide sequence ID" value="NZ_JAVIZX010000001.1"/>
</dbReference>
<gene>
    <name evidence="1" type="ORF">QE399_002380</name>
</gene>
<dbReference type="Proteomes" id="UP001267710">
    <property type="component" value="Unassembled WGS sequence"/>
</dbReference>
<accession>A0ABU1IBS3</accession>
<reference evidence="1 2" key="1">
    <citation type="submission" date="2023-08" db="EMBL/GenBank/DDBJ databases">
        <title>Functional and genomic diversity of the sorghum phyllosphere microbiome.</title>
        <authorList>
            <person name="Shade A."/>
        </authorList>
    </citation>
    <scope>NUCLEOTIDE SEQUENCE [LARGE SCALE GENOMIC DNA]</scope>
    <source>
        <strain evidence="1 2">SORGH_AS_0335</strain>
    </source>
</reference>
<keyword evidence="2" id="KW-1185">Reference proteome</keyword>
<protein>
    <recommendedName>
        <fullName evidence="3">Glycosyltransferase</fullName>
    </recommendedName>
</protein>
<evidence type="ECO:0008006" key="3">
    <source>
        <dbReference type="Google" id="ProtNLM"/>
    </source>
</evidence>
<dbReference type="Pfam" id="PF13692">
    <property type="entry name" value="Glyco_trans_1_4"/>
    <property type="match status" value="1"/>
</dbReference>
<sequence length="311" mass="34249">MTVTVHFIHAGEAYLPELAAYQDWLQSRQAQAAMHRRSDTVPADARFVWWMCGRVAPAQAARFPQAWQVHEYASASVPPLAWPKDLIKRWTQPRPHYRIFQNAWVRDRMGFADGVPHECRDMGIPANLLQTATTPAAAAPAHDFVYLGEMRRLAGFLPVLNAIARSGRRLLLIGALPPELEALQQLPGTTCTGRVPQPEVAALLRTARCGLNLVPRRAPFTQQTSTKLLEYCAAGLQVASTDYPWVRRFAQEHGAQIGYLPARATGGAATTAALEHALQLPPALPPGALSDAAWPRVVARMAVWRHMGLTP</sequence>
<proteinExistence type="predicted"/>
<evidence type="ECO:0000313" key="2">
    <source>
        <dbReference type="Proteomes" id="UP001267710"/>
    </source>
</evidence>
<dbReference type="EMBL" id="JAVIZX010000001">
    <property type="protein sequence ID" value="MDR6214691.1"/>
    <property type="molecule type" value="Genomic_DNA"/>
</dbReference>
<name>A0ABU1IBS3_9BURK</name>
<organism evidence="1 2">
    <name type="scientific">Paracidovorax wautersii</name>
    <dbReference type="NCBI Taxonomy" id="1177982"/>
    <lineage>
        <taxon>Bacteria</taxon>
        <taxon>Pseudomonadati</taxon>
        <taxon>Pseudomonadota</taxon>
        <taxon>Betaproteobacteria</taxon>
        <taxon>Burkholderiales</taxon>
        <taxon>Comamonadaceae</taxon>
        <taxon>Paracidovorax</taxon>
    </lineage>
</organism>
<dbReference type="Gene3D" id="3.40.50.2000">
    <property type="entry name" value="Glycogen Phosphorylase B"/>
    <property type="match status" value="1"/>
</dbReference>
<comment type="caution">
    <text evidence="1">The sequence shown here is derived from an EMBL/GenBank/DDBJ whole genome shotgun (WGS) entry which is preliminary data.</text>
</comment>